<keyword evidence="3 7" id="KW-0694">RNA-binding</keyword>
<dbReference type="InterPro" id="IPR020069">
    <property type="entry name" value="Ribosomal_bL9_C"/>
</dbReference>
<name>A0A084F1M7_9BACT</name>
<dbReference type="GO" id="GO:0006412">
    <property type="term" value="P:translation"/>
    <property type="evidence" value="ECO:0007669"/>
    <property type="project" value="UniProtKB-UniRule"/>
</dbReference>
<dbReference type="EMBL" id="JFDP01000002">
    <property type="protein sequence ID" value="KEZ24119.1"/>
    <property type="molecule type" value="Genomic_DNA"/>
</dbReference>
<dbReference type="OrthoDB" id="9788336at2"/>
<evidence type="ECO:0000256" key="2">
    <source>
        <dbReference type="ARBA" id="ARBA00022730"/>
    </source>
</evidence>
<protein>
    <recommendedName>
        <fullName evidence="6 7">Large ribosomal subunit protein bL9</fullName>
    </recommendedName>
</protein>
<dbReference type="GO" id="GO:0019843">
    <property type="term" value="F:rRNA binding"/>
    <property type="evidence" value="ECO:0007669"/>
    <property type="project" value="UniProtKB-UniRule"/>
</dbReference>
<dbReference type="eggNOG" id="COG0359">
    <property type="taxonomic scope" value="Bacteria"/>
</dbReference>
<evidence type="ECO:0000256" key="4">
    <source>
        <dbReference type="ARBA" id="ARBA00022980"/>
    </source>
</evidence>
<dbReference type="SUPFAM" id="SSF55653">
    <property type="entry name" value="Ribosomal protein L9 C-domain"/>
    <property type="match status" value="1"/>
</dbReference>
<dbReference type="Proteomes" id="UP000028537">
    <property type="component" value="Unassembled WGS sequence"/>
</dbReference>
<dbReference type="AlphaFoldDB" id="A0A084F1M7"/>
<dbReference type="Gene3D" id="3.40.5.10">
    <property type="entry name" value="Ribosomal protein L9, N-terminal domain"/>
    <property type="match status" value="1"/>
</dbReference>
<gene>
    <name evidence="7 10" type="primary">rplI</name>
    <name evidence="10" type="ORF">UDIV_0050</name>
</gene>
<feature type="domain" description="Ribosomal protein L9" evidence="9">
    <location>
        <begin position="13"/>
        <end position="40"/>
    </location>
</feature>
<evidence type="ECO:0000256" key="3">
    <source>
        <dbReference type="ARBA" id="ARBA00022884"/>
    </source>
</evidence>
<sequence>MKVILLEDIKGLGSKNTIVEVADGYAKNFLIRQKKAVAYTTTSQQILNQNLEALQAQEQEAILQATLLKEELESKVLHFSLKVNNLQTFGNISNKQIIEELNKDSKVVTKHMLTKPHALGIGEHIVQVQVHKQVVANIKVVVTKA</sequence>
<comment type="caution">
    <text evidence="10">The sequence shown here is derived from an EMBL/GenBank/DDBJ whole genome shotgun (WGS) entry which is preliminary data.</text>
</comment>
<accession>A0A084F1M7</accession>
<comment type="similarity">
    <text evidence="1 7">Belongs to the bacterial ribosomal protein bL9 family.</text>
</comment>
<dbReference type="InterPro" id="IPR020594">
    <property type="entry name" value="Ribosomal_bL9_bac/chp"/>
</dbReference>
<evidence type="ECO:0000256" key="6">
    <source>
        <dbReference type="ARBA" id="ARBA00035292"/>
    </source>
</evidence>
<evidence type="ECO:0000256" key="5">
    <source>
        <dbReference type="ARBA" id="ARBA00023274"/>
    </source>
</evidence>
<keyword evidence="8" id="KW-0175">Coiled coil</keyword>
<dbReference type="NCBIfam" id="TIGR00158">
    <property type="entry name" value="L9"/>
    <property type="match status" value="1"/>
</dbReference>
<evidence type="ECO:0000256" key="1">
    <source>
        <dbReference type="ARBA" id="ARBA00010605"/>
    </source>
</evidence>
<dbReference type="Pfam" id="PF01281">
    <property type="entry name" value="Ribosomal_L9_N"/>
    <property type="match status" value="1"/>
</dbReference>
<comment type="function">
    <text evidence="7">Binds to the 23S rRNA.</text>
</comment>
<dbReference type="Pfam" id="PF03948">
    <property type="entry name" value="Ribosomal_L9_C"/>
    <property type="match status" value="1"/>
</dbReference>
<reference evidence="10 11" key="1">
    <citation type="submission" date="2014-02" db="EMBL/GenBank/DDBJ databases">
        <title>Genome sequence of Ureaplasma diversum strain 246.</title>
        <authorList>
            <person name="Sirand-Pugnet P."/>
            <person name="Breton M."/>
            <person name="Dordet-Frisoni E."/>
            <person name="Baranowski E."/>
            <person name="Barre A."/>
            <person name="Couture C."/>
            <person name="Dupuy V."/>
            <person name="Gaurivaud P."/>
            <person name="Jacob D."/>
            <person name="Lemaitre C."/>
            <person name="Manso-Silvan L."/>
            <person name="Nikolski M."/>
            <person name="Nouvel L.-X."/>
            <person name="Poumarat F."/>
            <person name="Tardy F."/>
            <person name="Thebault P."/>
            <person name="Theil S."/>
            <person name="Citti C."/>
            <person name="Thiaucourt F."/>
            <person name="Blanchard A."/>
        </authorList>
    </citation>
    <scope>NUCLEOTIDE SEQUENCE [LARGE SCALE GENOMIC DNA]</scope>
    <source>
        <strain evidence="10 11">NCTC 246</strain>
    </source>
</reference>
<dbReference type="InterPro" id="IPR009027">
    <property type="entry name" value="Ribosomal_bL9/RNase_H1_N"/>
</dbReference>
<dbReference type="InterPro" id="IPR020070">
    <property type="entry name" value="Ribosomal_bL9_N"/>
</dbReference>
<dbReference type="InterPro" id="IPR000244">
    <property type="entry name" value="Ribosomal_bL9"/>
</dbReference>
<dbReference type="InterPro" id="IPR036791">
    <property type="entry name" value="Ribosomal_bL9_C_sf"/>
</dbReference>
<evidence type="ECO:0000259" key="9">
    <source>
        <dbReference type="PROSITE" id="PS00651"/>
    </source>
</evidence>
<keyword evidence="11" id="KW-1185">Reference proteome</keyword>
<dbReference type="SUPFAM" id="SSF55658">
    <property type="entry name" value="L9 N-domain-like"/>
    <property type="match status" value="1"/>
</dbReference>
<organism evidence="10 11">
    <name type="scientific">Ureaplasma diversum NCTC 246</name>
    <dbReference type="NCBI Taxonomy" id="1188241"/>
    <lineage>
        <taxon>Bacteria</taxon>
        <taxon>Bacillati</taxon>
        <taxon>Mycoplasmatota</taxon>
        <taxon>Mycoplasmoidales</taxon>
        <taxon>Mycoplasmoidaceae</taxon>
        <taxon>Ureaplasma</taxon>
    </lineage>
</organism>
<dbReference type="RefSeq" id="WP_038101463.1">
    <property type="nucleotide sequence ID" value="NZ_JFDP01000002.1"/>
</dbReference>
<proteinExistence type="inferred from homology"/>
<keyword evidence="5 7" id="KW-0687">Ribonucleoprotein</keyword>
<dbReference type="GO" id="GO:0003735">
    <property type="term" value="F:structural constituent of ribosome"/>
    <property type="evidence" value="ECO:0007669"/>
    <property type="project" value="InterPro"/>
</dbReference>
<keyword evidence="4 7" id="KW-0689">Ribosomal protein</keyword>
<dbReference type="PANTHER" id="PTHR21368">
    <property type="entry name" value="50S RIBOSOMAL PROTEIN L9"/>
    <property type="match status" value="1"/>
</dbReference>
<evidence type="ECO:0000313" key="10">
    <source>
        <dbReference type="EMBL" id="KEZ24119.1"/>
    </source>
</evidence>
<dbReference type="GO" id="GO:1990904">
    <property type="term" value="C:ribonucleoprotein complex"/>
    <property type="evidence" value="ECO:0007669"/>
    <property type="project" value="UniProtKB-KW"/>
</dbReference>
<dbReference type="PROSITE" id="PS00651">
    <property type="entry name" value="RIBOSOMAL_L9"/>
    <property type="match status" value="1"/>
</dbReference>
<evidence type="ECO:0000313" key="11">
    <source>
        <dbReference type="Proteomes" id="UP000028537"/>
    </source>
</evidence>
<feature type="coiled-coil region" evidence="8">
    <location>
        <begin position="44"/>
        <end position="71"/>
    </location>
</feature>
<dbReference type="InterPro" id="IPR036935">
    <property type="entry name" value="Ribosomal_bL9_N_sf"/>
</dbReference>
<dbReference type="HAMAP" id="MF_00503">
    <property type="entry name" value="Ribosomal_bL9"/>
    <property type="match status" value="1"/>
</dbReference>
<keyword evidence="2 7" id="KW-0699">rRNA-binding</keyword>
<evidence type="ECO:0000256" key="7">
    <source>
        <dbReference type="HAMAP-Rule" id="MF_00503"/>
    </source>
</evidence>
<dbReference type="GO" id="GO:0005840">
    <property type="term" value="C:ribosome"/>
    <property type="evidence" value="ECO:0007669"/>
    <property type="project" value="UniProtKB-KW"/>
</dbReference>
<evidence type="ECO:0000256" key="8">
    <source>
        <dbReference type="SAM" id="Coils"/>
    </source>
</evidence>
<dbReference type="Gene3D" id="3.10.430.100">
    <property type="entry name" value="Ribosomal protein L9, C-terminal domain"/>
    <property type="match status" value="1"/>
</dbReference>